<name>A0A6H5IP78_9HYME</name>
<reference evidence="1 2" key="1">
    <citation type="submission" date="2020-02" db="EMBL/GenBank/DDBJ databases">
        <authorList>
            <person name="Ferguson B K."/>
        </authorList>
    </citation>
    <scope>NUCLEOTIDE SEQUENCE [LARGE SCALE GENOMIC DNA]</scope>
</reference>
<organism evidence="1 2">
    <name type="scientific">Trichogramma brassicae</name>
    <dbReference type="NCBI Taxonomy" id="86971"/>
    <lineage>
        <taxon>Eukaryota</taxon>
        <taxon>Metazoa</taxon>
        <taxon>Ecdysozoa</taxon>
        <taxon>Arthropoda</taxon>
        <taxon>Hexapoda</taxon>
        <taxon>Insecta</taxon>
        <taxon>Pterygota</taxon>
        <taxon>Neoptera</taxon>
        <taxon>Endopterygota</taxon>
        <taxon>Hymenoptera</taxon>
        <taxon>Apocrita</taxon>
        <taxon>Proctotrupomorpha</taxon>
        <taxon>Chalcidoidea</taxon>
        <taxon>Trichogrammatidae</taxon>
        <taxon>Trichogramma</taxon>
    </lineage>
</organism>
<dbReference type="AlphaFoldDB" id="A0A6H5IP78"/>
<accession>A0A6H5IP78</accession>
<sequence length="160" mass="17043">MGGGAAADRHADRPVAGLLQFLHQSDPVRVLQQEVPQGLHGHHQVGPVLRQAALLRDRGDHVVVHVDAQVLVLREQQLVAEARFSRAAGAPGQQRVVHLQSQVGARLGRVAAVNHVAEIPSAPPPSPAAATCASSTAAEAAQRLPRALTGLRYNRDRYMV</sequence>
<gene>
    <name evidence="1" type="ORF">TBRA_LOCUS10380</name>
</gene>
<dbReference type="Proteomes" id="UP000479190">
    <property type="component" value="Unassembled WGS sequence"/>
</dbReference>
<proteinExistence type="predicted"/>
<evidence type="ECO:0000313" key="2">
    <source>
        <dbReference type="Proteomes" id="UP000479190"/>
    </source>
</evidence>
<protein>
    <submittedName>
        <fullName evidence="1">Uncharacterized protein</fullName>
    </submittedName>
</protein>
<dbReference type="EMBL" id="CADCXV010000917">
    <property type="protein sequence ID" value="CAB0038605.1"/>
    <property type="molecule type" value="Genomic_DNA"/>
</dbReference>
<keyword evidence="2" id="KW-1185">Reference proteome</keyword>
<evidence type="ECO:0000313" key="1">
    <source>
        <dbReference type="EMBL" id="CAB0038605.1"/>
    </source>
</evidence>